<dbReference type="GO" id="GO:0033063">
    <property type="term" value="C:Rad51B-Rad51C-Rad51D-XRCC2 complex"/>
    <property type="evidence" value="ECO:0007669"/>
    <property type="project" value="InterPro"/>
</dbReference>
<dbReference type="GO" id="GO:0042148">
    <property type="term" value="P:DNA strand invasion"/>
    <property type="evidence" value="ECO:0007669"/>
    <property type="project" value="TreeGrafter"/>
</dbReference>
<dbReference type="InterPro" id="IPR027417">
    <property type="entry name" value="P-loop_NTPase"/>
</dbReference>
<dbReference type="EMBL" id="ML994727">
    <property type="protein sequence ID" value="KAF2175679.1"/>
    <property type="molecule type" value="Genomic_DNA"/>
</dbReference>
<gene>
    <name evidence="2" type="ORF">K469DRAFT_609921</name>
</gene>
<dbReference type="GO" id="GO:0000400">
    <property type="term" value="F:four-way junction DNA binding"/>
    <property type="evidence" value="ECO:0007669"/>
    <property type="project" value="TreeGrafter"/>
</dbReference>
<dbReference type="OrthoDB" id="420422at2759"/>
<dbReference type="GO" id="GO:0005657">
    <property type="term" value="C:replication fork"/>
    <property type="evidence" value="ECO:0007669"/>
    <property type="project" value="InterPro"/>
</dbReference>
<dbReference type="AlphaFoldDB" id="A0A6A6DBU2"/>
<dbReference type="Gene3D" id="3.40.50.300">
    <property type="entry name" value="P-loop containing nucleotide triphosphate hydrolases"/>
    <property type="match status" value="1"/>
</dbReference>
<organism evidence="2 3">
    <name type="scientific">Zopfia rhizophila CBS 207.26</name>
    <dbReference type="NCBI Taxonomy" id="1314779"/>
    <lineage>
        <taxon>Eukaryota</taxon>
        <taxon>Fungi</taxon>
        <taxon>Dikarya</taxon>
        <taxon>Ascomycota</taxon>
        <taxon>Pezizomycotina</taxon>
        <taxon>Dothideomycetes</taxon>
        <taxon>Dothideomycetes incertae sedis</taxon>
        <taxon>Zopfiaceae</taxon>
        <taxon>Zopfia</taxon>
    </lineage>
</organism>
<proteinExistence type="predicted"/>
<dbReference type="Proteomes" id="UP000800200">
    <property type="component" value="Unassembled WGS sequence"/>
</dbReference>
<evidence type="ECO:0000313" key="2">
    <source>
        <dbReference type="EMBL" id="KAF2175679.1"/>
    </source>
</evidence>
<dbReference type="GO" id="GO:0000724">
    <property type="term" value="P:double-strand break repair via homologous recombination"/>
    <property type="evidence" value="ECO:0007669"/>
    <property type="project" value="InterPro"/>
</dbReference>
<name>A0A6A6DBU2_9PEZI</name>
<keyword evidence="3" id="KW-1185">Reference proteome</keyword>
<evidence type="ECO:0008006" key="4">
    <source>
        <dbReference type="Google" id="ProtNLM"/>
    </source>
</evidence>
<dbReference type="InterPro" id="IPR030547">
    <property type="entry name" value="XRCC2"/>
</dbReference>
<accession>A0A6A6DBU2</accession>
<protein>
    <recommendedName>
        <fullName evidence="4">DNA recombination and repair protein Rad51-like C-terminal domain-containing protein</fullName>
    </recommendedName>
</protein>
<evidence type="ECO:0000313" key="3">
    <source>
        <dbReference type="Proteomes" id="UP000800200"/>
    </source>
</evidence>
<evidence type="ECO:0000256" key="1">
    <source>
        <dbReference type="SAM" id="SignalP"/>
    </source>
</evidence>
<dbReference type="GO" id="GO:0005815">
    <property type="term" value="C:microtubule organizing center"/>
    <property type="evidence" value="ECO:0007669"/>
    <property type="project" value="TreeGrafter"/>
</dbReference>
<sequence length="268" mass="30056">GSGKTHLLYLITSFAILPSRFHGTEIGGKNAAIVVLDPLSHFDVERLAQITIHHIICKLNAAGRWQEGDEATQKEIKELLEMSLKHIHIFRPQSHVSLVATLEELKEYLFNDKAHHSIHRPIHSIILDPADAFYWPLRASSLPSTSSKPSPSVTAEYTKLATHLIRLSRILSCAILLTTSSISPAQPFRSIIPPSFSDVRLALRRVRISRFSPALSVEEAERERDKMGEVVSRGRFECWKVGQGRHGEKVEFRITGWGVNMEQDTDGG</sequence>
<dbReference type="PANTHER" id="PTHR46644">
    <property type="entry name" value="DNA REPAIR PROTEIN XRCC2"/>
    <property type="match status" value="1"/>
</dbReference>
<dbReference type="PANTHER" id="PTHR46644:SF2">
    <property type="entry name" value="DNA REPAIR PROTEIN XRCC2"/>
    <property type="match status" value="1"/>
</dbReference>
<reference evidence="2" key="1">
    <citation type="journal article" date="2020" name="Stud. Mycol.">
        <title>101 Dothideomycetes genomes: a test case for predicting lifestyles and emergence of pathogens.</title>
        <authorList>
            <person name="Haridas S."/>
            <person name="Albert R."/>
            <person name="Binder M."/>
            <person name="Bloem J."/>
            <person name="Labutti K."/>
            <person name="Salamov A."/>
            <person name="Andreopoulos B."/>
            <person name="Baker S."/>
            <person name="Barry K."/>
            <person name="Bills G."/>
            <person name="Bluhm B."/>
            <person name="Cannon C."/>
            <person name="Castanera R."/>
            <person name="Culley D."/>
            <person name="Daum C."/>
            <person name="Ezra D."/>
            <person name="Gonzalez J."/>
            <person name="Henrissat B."/>
            <person name="Kuo A."/>
            <person name="Liang C."/>
            <person name="Lipzen A."/>
            <person name="Lutzoni F."/>
            <person name="Magnuson J."/>
            <person name="Mondo S."/>
            <person name="Nolan M."/>
            <person name="Ohm R."/>
            <person name="Pangilinan J."/>
            <person name="Park H.-J."/>
            <person name="Ramirez L."/>
            <person name="Alfaro M."/>
            <person name="Sun H."/>
            <person name="Tritt A."/>
            <person name="Yoshinaga Y."/>
            <person name="Zwiers L.-H."/>
            <person name="Turgeon B."/>
            <person name="Goodwin S."/>
            <person name="Spatafora J."/>
            <person name="Crous P."/>
            <person name="Grigoriev I."/>
        </authorList>
    </citation>
    <scope>NUCLEOTIDE SEQUENCE</scope>
    <source>
        <strain evidence="2">CBS 207.26</strain>
    </source>
</reference>
<feature type="chain" id="PRO_5025562403" description="DNA recombination and repair protein Rad51-like C-terminal domain-containing protein" evidence="1">
    <location>
        <begin position="24"/>
        <end position="268"/>
    </location>
</feature>
<keyword evidence="1" id="KW-0732">Signal</keyword>
<feature type="non-terminal residue" evidence="2">
    <location>
        <position position="1"/>
    </location>
</feature>
<feature type="signal peptide" evidence="1">
    <location>
        <begin position="1"/>
        <end position="23"/>
    </location>
</feature>
<dbReference type="SUPFAM" id="SSF52540">
    <property type="entry name" value="P-loop containing nucleoside triphosphate hydrolases"/>
    <property type="match status" value="1"/>
</dbReference>